<reference evidence="2" key="1">
    <citation type="submission" date="2020-06" db="EMBL/GenBank/DDBJ databases">
        <authorList>
            <person name="Li T."/>
            <person name="Hu X."/>
            <person name="Zhang T."/>
            <person name="Song X."/>
            <person name="Zhang H."/>
            <person name="Dai N."/>
            <person name="Sheng W."/>
            <person name="Hou X."/>
            <person name="Wei L."/>
        </authorList>
    </citation>
    <scope>NUCLEOTIDE SEQUENCE</scope>
    <source>
        <strain evidence="2">KEN1</strain>
        <tissue evidence="2">Leaf</tissue>
    </source>
</reference>
<name>A0AAW2TBV2_9LAMI</name>
<evidence type="ECO:0000256" key="1">
    <source>
        <dbReference type="SAM" id="MobiDB-lite"/>
    </source>
</evidence>
<dbReference type="AlphaFoldDB" id="A0AAW2TBV2"/>
<dbReference type="PANTHER" id="PTHR34222">
    <property type="entry name" value="GAG_PRE-INTEGRS DOMAIN-CONTAINING PROTEIN"/>
    <property type="match status" value="1"/>
</dbReference>
<dbReference type="PANTHER" id="PTHR34222:SF99">
    <property type="entry name" value="PROTEIN, PUTATIVE-RELATED"/>
    <property type="match status" value="1"/>
</dbReference>
<evidence type="ECO:0000313" key="2">
    <source>
        <dbReference type="EMBL" id="KAL0402023.1"/>
    </source>
</evidence>
<feature type="region of interest" description="Disordered" evidence="1">
    <location>
        <begin position="363"/>
        <end position="385"/>
    </location>
</feature>
<accession>A0AAW2TBV2</accession>
<proteinExistence type="predicted"/>
<sequence length="385" mass="44200">MAKDPKTLHLQLSNNPGAKIKLSFIKGKNTKPREDDKDFEQWVRNQLYGHFLDLESISKEIVESFLYTNTARELSVELEARFGYLPAIRGELFFENFSYGLRYALLGDDILFTDKKVACVYEHALSRRLEGGRHYLFMVKAMKPWNSFLSCWLGAPCRKACSEKDSTIRGSMERAFDYYSVAVVLLSTLKDELDCLTPTPQCSCGACETVSELNLADQLMQFIMELIDVYDSVRNQILMMDPLPSVSTAFSMILRVEKQREVIAGPSIARQNMAMQAYKKGSVQRDFQKRRSTTDKKAQLKEVCFEIHGYRDWYKNLIEQRKKDDGITTRVFSAAETEDSMQNAIDEQAISDIIRTKLQRNLRGKEPAISNQNSEDCDGYLDHKD</sequence>
<comment type="caution">
    <text evidence="2">The sequence shown here is derived from an EMBL/GenBank/DDBJ whole genome shotgun (WGS) entry which is preliminary data.</text>
</comment>
<organism evidence="2">
    <name type="scientific">Sesamum latifolium</name>
    <dbReference type="NCBI Taxonomy" id="2727402"/>
    <lineage>
        <taxon>Eukaryota</taxon>
        <taxon>Viridiplantae</taxon>
        <taxon>Streptophyta</taxon>
        <taxon>Embryophyta</taxon>
        <taxon>Tracheophyta</taxon>
        <taxon>Spermatophyta</taxon>
        <taxon>Magnoliopsida</taxon>
        <taxon>eudicotyledons</taxon>
        <taxon>Gunneridae</taxon>
        <taxon>Pentapetalae</taxon>
        <taxon>asterids</taxon>
        <taxon>lamiids</taxon>
        <taxon>Lamiales</taxon>
        <taxon>Pedaliaceae</taxon>
        <taxon>Sesamum</taxon>
    </lineage>
</organism>
<protein>
    <submittedName>
        <fullName evidence="2">Uncharacterized protein</fullName>
    </submittedName>
</protein>
<dbReference type="EMBL" id="JACGWN010000015">
    <property type="protein sequence ID" value="KAL0402023.1"/>
    <property type="molecule type" value="Genomic_DNA"/>
</dbReference>
<gene>
    <name evidence="2" type="ORF">Slati_4232200</name>
</gene>
<reference evidence="2" key="2">
    <citation type="journal article" date="2024" name="Plant">
        <title>Genomic evolution and insights into agronomic trait innovations of Sesamum species.</title>
        <authorList>
            <person name="Miao H."/>
            <person name="Wang L."/>
            <person name="Qu L."/>
            <person name="Liu H."/>
            <person name="Sun Y."/>
            <person name="Le M."/>
            <person name="Wang Q."/>
            <person name="Wei S."/>
            <person name="Zheng Y."/>
            <person name="Lin W."/>
            <person name="Duan Y."/>
            <person name="Cao H."/>
            <person name="Xiong S."/>
            <person name="Wang X."/>
            <person name="Wei L."/>
            <person name="Li C."/>
            <person name="Ma Q."/>
            <person name="Ju M."/>
            <person name="Zhao R."/>
            <person name="Li G."/>
            <person name="Mu C."/>
            <person name="Tian Q."/>
            <person name="Mei H."/>
            <person name="Zhang T."/>
            <person name="Gao T."/>
            <person name="Zhang H."/>
        </authorList>
    </citation>
    <scope>NUCLEOTIDE SEQUENCE</scope>
    <source>
        <strain evidence="2">KEN1</strain>
    </source>
</reference>